<proteinExistence type="predicted"/>
<reference evidence="1" key="1">
    <citation type="submission" date="2023-03" db="UniProtKB">
        <authorList>
            <consortium name="EnsemblPlants"/>
        </authorList>
    </citation>
    <scope>IDENTIFICATION</scope>
</reference>
<sequence>MKGQQGLVVVYGSLHALSMEIHIGCSRDVLVCLCVLESHKFGCEAILATSMLFIGLASFARIHWSNEVILEQLIDLQGCKKSRD</sequence>
<organism evidence="1">
    <name type="scientific">Cucumis melo</name>
    <name type="common">Muskmelon</name>
    <dbReference type="NCBI Taxonomy" id="3656"/>
    <lineage>
        <taxon>Eukaryota</taxon>
        <taxon>Viridiplantae</taxon>
        <taxon>Streptophyta</taxon>
        <taxon>Embryophyta</taxon>
        <taxon>Tracheophyta</taxon>
        <taxon>Spermatophyta</taxon>
        <taxon>Magnoliopsida</taxon>
        <taxon>eudicotyledons</taxon>
        <taxon>Gunneridae</taxon>
        <taxon>Pentapetalae</taxon>
        <taxon>rosids</taxon>
        <taxon>fabids</taxon>
        <taxon>Cucurbitales</taxon>
        <taxon>Cucurbitaceae</taxon>
        <taxon>Benincaseae</taxon>
        <taxon>Cucumis</taxon>
    </lineage>
</organism>
<dbReference type="EnsemblPlants" id="MELO3C035419.2.1">
    <property type="protein sequence ID" value="MELO3C035419.2.1"/>
    <property type="gene ID" value="MELO3C035419.2"/>
</dbReference>
<dbReference type="AlphaFoldDB" id="A0A9I9ELE3"/>
<dbReference type="Gramene" id="MELO3C035419.2.1">
    <property type="protein sequence ID" value="MELO3C035419.2.1"/>
    <property type="gene ID" value="MELO3C035419.2"/>
</dbReference>
<accession>A0A9I9ELE3</accession>
<protein>
    <submittedName>
        <fullName evidence="1">Uncharacterized protein</fullName>
    </submittedName>
</protein>
<evidence type="ECO:0000313" key="1">
    <source>
        <dbReference type="EnsemblPlants" id="MELO3C035419.2.1"/>
    </source>
</evidence>
<name>A0A9I9ELE3_CUCME</name>